<feature type="region of interest" description="Disordered" evidence="3">
    <location>
        <begin position="83"/>
        <end position="109"/>
    </location>
</feature>
<evidence type="ECO:0000313" key="4">
    <source>
        <dbReference type="EMBL" id="GMI45634.1"/>
    </source>
</evidence>
<feature type="coiled-coil region" evidence="2">
    <location>
        <begin position="1205"/>
        <end position="1239"/>
    </location>
</feature>
<feature type="coiled-coil region" evidence="2">
    <location>
        <begin position="960"/>
        <end position="1029"/>
    </location>
</feature>
<feature type="region of interest" description="Disordered" evidence="3">
    <location>
        <begin position="1458"/>
        <end position="1611"/>
    </location>
</feature>
<feature type="compositionally biased region" description="Basic and acidic residues" evidence="3">
    <location>
        <begin position="583"/>
        <end position="606"/>
    </location>
</feature>
<sequence>MAEPSSKPMEGVAWLEDIGYARNPELVQMLHHNFAAPNFHSGNPGHKSIPIPDSIKFPRATKSPTRKIPSLVSLSAKTQYKSSAGGLEKGSPLRVDTSEGEKDGSVPAANGVNVSKVFRSLDKQVEDWLASVVAQAGHSVVVPEKLNDAYKSIVSRNEANENNLAESLSPITSPMSYNTLTSSRNAKNLKDVFLDRDSLAVLGLPSELVDRMYRALYVYTMGFHDLISEIHKHSRQADGIASVIWQTFVHLLEEVEAEDCKMMLGEMAAIHKEHLNKMQNSFDTENEIMQNKQDKLTKEVAGLVANLEEQKATMSKNQEYHDALQRELESCVESLKGDVAEAHTRCEELEERAEGAEELVETLNDDVEVLKEELRVERENSMRLQGQLTEAVAIAHDPRKNSIPVTDHSSGQIGISSFGVKAPPALSISVASPSPSSIASASPSRRRADSAGSFGSSSRRTSAGLSSRRTSTARRRTNSTSPSRSPSRRTSQKQSGSAKSTPRNSLRRATTAASPASIISALSSLNTGKNKSASSGNDSVMRRVSMKISGSPGMTGAKAPPPTPVPKPMTSVTEVASPQGSPKHAEGHPSEKRASMSAKDQEYEDYHDHRKLQIEIEDLKKQLEASQQKVVKEMKAIENLQEESDLIISGLRDIAAKKDELELQVAEMEENEDAMLDEIEELSERLDTVEKSKDELVREFNAKNLEIHSMYTIIDRDKHYRMELTTKFNHMEHAKNVFEKKYTDTNNELVGVKEQLGLQTHKSNQLHDDLLKINNELTNKTANFEKRNRKEALENLELSHKLRGMEKELVAKNIELTSARFISGVASTVCGSLQSNVEKDNASITSLSKEVAGLAHDISMTKQELKLEMKNHEIDLASLKRESEGLVAARKKISILVDVKVDLEQEKARLESELEKMNKKFDDKCEQYSLLTADQEMNNAIIEEMSSEVERVGQQRLSQLSEKEIEIARSRKESMDLEVQLSTTSDELVEIKSENEALEKRLRDVEVEMRQAKVDKDNLTLAIEKMVEEGNAGLNNIDQFLRNGGAADGIVDGAAGGNEAVKRRRKSVYIFDDTSLGAPSAPLDLTRSSQVLKMCQDDFVGVADGWRSGLGDDDLFKAGGSEQVGGLLEGVKVLKGLLRRVKVVQSRAAKVERDNVMNLLKLRTCKKDFHTQEEHWRTVNINLSKAAREDSANLKKELSKKKTLLIAARKMSEGMEKKLKKAQKEGRNLKKKYDKNQSLLALSKDQMGMAAEDARSSAMRFQEVRRLQRVGEKARRCMFDVMTSVWARVKGVNDGAVEEGHHSSLALRSSLEATDVSSLWLSPSQLGVEGVWGAVDKVDAVLKNLQHVTAMAKGELRSQSKGYKAMKDKHDHLVVWAQAETMRKSGLKEFGTQFNSMLREPTTEGMQTDVTWLARVPQIKEVPGVEDRVMYAREEPMGFNLRGGGKLDVSSWETVMEEDGMKEGGKKNESTSRNLESSVTGGKKVERTAVTVGTGDEGVGGRRGRSPVPGGRSPKGRGSVVGGRSPVPGGRIPVPGGRRGRMTIASSTGGEAGGVTVTTSPKKGTAVASPPKSNTDRDRRRSTRWAAVRGATTQRRSTEITQRRKASSFRS</sequence>
<feature type="coiled-coil region" evidence="2">
    <location>
        <begin position="609"/>
        <end position="699"/>
    </location>
</feature>
<accession>A0A9W7GIR2</accession>
<feature type="region of interest" description="Disordered" evidence="3">
    <location>
        <begin position="41"/>
        <end position="68"/>
    </location>
</feature>
<feature type="compositionally biased region" description="Basic and acidic residues" evidence="3">
    <location>
        <begin position="1459"/>
        <end position="1470"/>
    </location>
</feature>
<dbReference type="GO" id="GO:0005856">
    <property type="term" value="C:cytoskeleton"/>
    <property type="evidence" value="ECO:0007669"/>
    <property type="project" value="TreeGrafter"/>
</dbReference>
<keyword evidence="1 2" id="KW-0175">Coiled coil</keyword>
<feature type="compositionally biased region" description="Polar residues" evidence="3">
    <location>
        <begin position="1471"/>
        <end position="1480"/>
    </location>
</feature>
<feature type="coiled-coil region" evidence="2">
    <location>
        <begin position="293"/>
        <end position="387"/>
    </location>
</feature>
<gene>
    <name evidence="4" type="ORF">TrCOL_g13787</name>
</gene>
<feature type="compositionally biased region" description="Polar residues" evidence="3">
    <location>
        <begin position="570"/>
        <end position="580"/>
    </location>
</feature>
<evidence type="ECO:0000313" key="5">
    <source>
        <dbReference type="Proteomes" id="UP001165065"/>
    </source>
</evidence>
<feature type="compositionally biased region" description="Low complexity" evidence="3">
    <location>
        <begin position="1545"/>
        <end position="1560"/>
    </location>
</feature>
<feature type="compositionally biased region" description="Low complexity" evidence="3">
    <location>
        <begin position="450"/>
        <end position="470"/>
    </location>
</feature>
<dbReference type="EMBL" id="BRYA01000259">
    <property type="protein sequence ID" value="GMI45634.1"/>
    <property type="molecule type" value="Genomic_DNA"/>
</dbReference>
<name>A0A9W7GIR2_9STRA</name>
<evidence type="ECO:0000256" key="1">
    <source>
        <dbReference type="ARBA" id="ARBA00023054"/>
    </source>
</evidence>
<dbReference type="Proteomes" id="UP001165065">
    <property type="component" value="Unassembled WGS sequence"/>
</dbReference>
<feature type="compositionally biased region" description="Low complexity" evidence="3">
    <location>
        <begin position="1506"/>
        <end position="1536"/>
    </location>
</feature>
<protein>
    <submittedName>
        <fullName evidence="4">Uncharacterized protein</fullName>
    </submittedName>
</protein>
<feature type="region of interest" description="Disordered" evidence="3">
    <location>
        <begin position="548"/>
        <end position="606"/>
    </location>
</feature>
<dbReference type="PANTHER" id="PTHR32083">
    <property type="entry name" value="CILIA AND FLAGELLA-ASSOCIATED PROTEIN 58-RELATED"/>
    <property type="match status" value="1"/>
</dbReference>
<reference evidence="5" key="1">
    <citation type="journal article" date="2023" name="Commun. Biol.">
        <title>Genome analysis of Parmales, the sister group of diatoms, reveals the evolutionary specialization of diatoms from phago-mixotrophs to photoautotrophs.</title>
        <authorList>
            <person name="Ban H."/>
            <person name="Sato S."/>
            <person name="Yoshikawa S."/>
            <person name="Yamada K."/>
            <person name="Nakamura Y."/>
            <person name="Ichinomiya M."/>
            <person name="Sato N."/>
            <person name="Blanc-Mathieu R."/>
            <person name="Endo H."/>
            <person name="Kuwata A."/>
            <person name="Ogata H."/>
        </authorList>
    </citation>
    <scope>NUCLEOTIDE SEQUENCE [LARGE SCALE GENOMIC DNA]</scope>
</reference>
<evidence type="ECO:0000256" key="2">
    <source>
        <dbReference type="SAM" id="Coils"/>
    </source>
</evidence>
<keyword evidence="5" id="KW-1185">Reference proteome</keyword>
<feature type="region of interest" description="Disordered" evidence="3">
    <location>
        <begin position="429"/>
        <end position="514"/>
    </location>
</feature>
<organism evidence="4 5">
    <name type="scientific">Triparma columacea</name>
    <dbReference type="NCBI Taxonomy" id="722753"/>
    <lineage>
        <taxon>Eukaryota</taxon>
        <taxon>Sar</taxon>
        <taxon>Stramenopiles</taxon>
        <taxon>Ochrophyta</taxon>
        <taxon>Bolidophyceae</taxon>
        <taxon>Parmales</taxon>
        <taxon>Triparmaceae</taxon>
        <taxon>Triparma</taxon>
    </lineage>
</organism>
<dbReference type="PANTHER" id="PTHR32083:SF48">
    <property type="entry name" value="TRANS-GOLGI NETWORK-LOCALIZED SYP41-INTERACTING PROTEIN 1"/>
    <property type="match status" value="1"/>
</dbReference>
<proteinExistence type="predicted"/>
<dbReference type="OrthoDB" id="198708at2759"/>
<evidence type="ECO:0000256" key="3">
    <source>
        <dbReference type="SAM" id="MobiDB-lite"/>
    </source>
</evidence>
<comment type="caution">
    <text evidence="4">The sequence shown here is derived from an EMBL/GenBank/DDBJ whole genome shotgun (WGS) entry which is preliminary data.</text>
</comment>
<feature type="compositionally biased region" description="Polar residues" evidence="3">
    <location>
        <begin position="492"/>
        <end position="504"/>
    </location>
</feature>
<feature type="coiled-coil region" evidence="2">
    <location>
        <begin position="862"/>
        <end position="927"/>
    </location>
</feature>
<feature type="compositionally biased region" description="Low complexity" evidence="3">
    <location>
        <begin position="429"/>
        <end position="443"/>
    </location>
</feature>